<dbReference type="GeneID" id="118472004"/>
<dbReference type="GeneID" id="111589329"/>
<dbReference type="GeneID" id="118473167"/>
<feature type="region of interest" description="Disordered" evidence="1">
    <location>
        <begin position="344"/>
        <end position="384"/>
    </location>
</feature>
<organism evidence="2">
    <name type="scientific">Zea mays</name>
    <name type="common">Maize</name>
    <dbReference type="NCBI Taxonomy" id="4577"/>
    <lineage>
        <taxon>Eukaryota</taxon>
        <taxon>Viridiplantae</taxon>
        <taxon>Streptophyta</taxon>
        <taxon>Embryophyta</taxon>
        <taxon>Tracheophyta</taxon>
        <taxon>Spermatophyta</taxon>
        <taxon>Magnoliopsida</taxon>
        <taxon>Liliopsida</taxon>
        <taxon>Poales</taxon>
        <taxon>Poaceae</taxon>
        <taxon>PACMAD clade</taxon>
        <taxon>Panicoideae</taxon>
        <taxon>Andropogonodae</taxon>
        <taxon>Andropogoneae</taxon>
        <taxon>Tripsacinae</taxon>
        <taxon>Zea</taxon>
    </lineage>
</organism>
<dbReference type="RefSeq" id="XP_023155913.2">
    <property type="nucleotide sequence ID" value="XM_023300145.2"/>
</dbReference>
<dbReference type="KEGG" id="zma:111589930"/>
<dbReference type="GeneID" id="118476685"/>
<dbReference type="KEGG" id="zma:118473167"/>
<dbReference type="GeneID" id="111589930"/>
<feature type="region of interest" description="Disordered" evidence="1">
    <location>
        <begin position="1"/>
        <end position="52"/>
    </location>
</feature>
<dbReference type="AlphaFoldDB" id="B4FCW7"/>
<dbReference type="GeneID" id="111589331"/>
<evidence type="ECO:0000313" key="2">
    <source>
        <dbReference type="EMBL" id="ACF79960.1"/>
    </source>
</evidence>
<dbReference type="KEGG" id="zma:111589317"/>
<dbReference type="EMBL" id="BT034955">
    <property type="protein sequence ID" value="ACF79960.1"/>
    <property type="molecule type" value="mRNA"/>
</dbReference>
<dbReference type="KEGG" id="zma:111589331"/>
<dbReference type="KEGG" id="zma:118476685"/>
<dbReference type="RefSeq" id="XP_023155936.2">
    <property type="nucleotide sequence ID" value="XM_023300168.2"/>
</dbReference>
<dbReference type="RefSeq" id="XP_023155934.2">
    <property type="nucleotide sequence ID" value="XM_023300166.2"/>
</dbReference>
<dbReference type="RefSeq" id="XP_035817803.1">
    <property type="nucleotide sequence ID" value="XM_035961910.1"/>
</dbReference>
<dbReference type="RefSeq" id="XP_023157874.2">
    <property type="nucleotide sequence ID" value="XM_023302106.2"/>
</dbReference>
<dbReference type="KEGG" id="zma:111591168"/>
<name>B4FCW7_MAIZE</name>
<feature type="compositionally biased region" description="Polar residues" evidence="1">
    <location>
        <begin position="33"/>
        <end position="44"/>
    </location>
</feature>
<dbReference type="KEGG" id="zma:111589329"/>
<dbReference type="GeneID" id="111591168"/>
<dbReference type="RefSeq" id="XP_023156588.2">
    <property type="nucleotide sequence ID" value="XM_023300820.2"/>
</dbReference>
<evidence type="ECO:0000256" key="1">
    <source>
        <dbReference type="SAM" id="MobiDB-lite"/>
    </source>
</evidence>
<protein>
    <submittedName>
        <fullName evidence="2">Uncharacterized protein</fullName>
    </submittedName>
</protein>
<dbReference type="KEGG" id="zma:118472004"/>
<feature type="compositionally biased region" description="Pro residues" evidence="1">
    <location>
        <begin position="369"/>
        <end position="378"/>
    </location>
</feature>
<dbReference type="RefSeq" id="XP_023157847.2">
    <property type="nucleotide sequence ID" value="XM_023302079.2"/>
</dbReference>
<dbReference type="RefSeq" id="XP_035822160.1">
    <property type="nucleotide sequence ID" value="XM_035966267.1"/>
</dbReference>
<dbReference type="RefSeq" id="XP_035814892.1">
    <property type="nucleotide sequence ID" value="XM_035958999.1"/>
</dbReference>
<feature type="compositionally biased region" description="Basic residues" evidence="1">
    <location>
        <begin position="10"/>
        <end position="23"/>
    </location>
</feature>
<sequence length="521" mass="60203">MSSSRGLGGLRKKLAGRFKSKRPRGNDDDYVPTTDSEAQSSAGGTESMDAEDFPHVHPDYPIDIQGWTFPKRRFSMTEYCSRRTVNQYALPSDTNIQFFHTQLQFDVFWGTLVDTNFHKHQVIDWSFLLSQSVMEGLIPKFEACGLYQFMGQRTDFNEMAVKQFLATSEIDIAEESITWMTGFKRYSASFADFAAANSLNYGTISAGVDLYTEDNFEDFVQFYEPARLGIPRRFGETAGLRHHPAVINKIARVTILPKSGDKSKIREKFWNIIHHIMNGEVMNIVLFMMRQLNDLKMDKNQNLAYAPYIMALIKSKTRFEGPCEIVHTPFRPFKNEIGFLTRPLTPFPDDEEDPGYEGGAAPNVEEQQMPPPPPPPQPQHYWEPAPGYFDPYFHNMQQGLEAHIDTRFEGLMSHVDHRLDDMRSRFDDNWDVLNSEFSDLRDHIHTNVTDPIMSRLNNMQQSFQDNMGALSSQFDNLSTTDNMHDISQRQQQLQQDFDQFSSLFDTFRTHYYHMHPPPSDQ</sequence>
<dbReference type="KEGG" id="zma:111591151"/>
<dbReference type="GeneID" id="111589317"/>
<dbReference type="GeneID" id="100192860"/>
<dbReference type="KEGG" id="zma:100192860"/>
<dbReference type="GeneID" id="111591151"/>
<reference evidence="2" key="1">
    <citation type="journal article" date="2009" name="PLoS Genet.">
        <title>Sequencing, mapping, and analysis of 27,455 maize full-length cDNAs.</title>
        <authorList>
            <person name="Soderlund C."/>
            <person name="Descour A."/>
            <person name="Kudrna D."/>
            <person name="Bomhoff M."/>
            <person name="Boyd L."/>
            <person name="Currie J."/>
            <person name="Angelova A."/>
            <person name="Collura K."/>
            <person name="Wissotski M."/>
            <person name="Ashley E."/>
            <person name="Morrow D."/>
            <person name="Fernandes J."/>
            <person name="Walbot V."/>
            <person name="Yu Y."/>
        </authorList>
    </citation>
    <scope>NUCLEOTIDE SEQUENCE</scope>
    <source>
        <strain evidence="2">B73</strain>
    </source>
</reference>
<dbReference type="RefSeq" id="NP_001131521.1">
    <property type="nucleotide sequence ID" value="NM_001138049.1"/>
</dbReference>
<proteinExistence type="evidence at transcript level"/>
<dbReference type="OrthoDB" id="644317at2759"/>
<accession>B4FCW7</accession>